<proteinExistence type="predicted"/>
<organism evidence="2">
    <name type="scientific">viral metagenome</name>
    <dbReference type="NCBI Taxonomy" id="1070528"/>
    <lineage>
        <taxon>unclassified sequences</taxon>
        <taxon>metagenomes</taxon>
        <taxon>organismal metagenomes</taxon>
    </lineage>
</organism>
<dbReference type="EMBL" id="MN740808">
    <property type="protein sequence ID" value="QHU12637.1"/>
    <property type="molecule type" value="Genomic_DNA"/>
</dbReference>
<accession>A0A6C0K7H3</accession>
<name>A0A6C0K7H3_9ZZZZ</name>
<evidence type="ECO:0000256" key="1">
    <source>
        <dbReference type="SAM" id="MobiDB-lite"/>
    </source>
</evidence>
<dbReference type="AlphaFoldDB" id="A0A6C0K7H3"/>
<reference evidence="2" key="1">
    <citation type="journal article" date="2020" name="Nature">
        <title>Giant virus diversity and host interactions through global metagenomics.</title>
        <authorList>
            <person name="Schulz F."/>
            <person name="Roux S."/>
            <person name="Paez-Espino D."/>
            <person name="Jungbluth S."/>
            <person name="Walsh D.A."/>
            <person name="Denef V.J."/>
            <person name="McMahon K.D."/>
            <person name="Konstantinidis K.T."/>
            <person name="Eloe-Fadrosh E.A."/>
            <person name="Kyrpides N.C."/>
            <person name="Woyke T."/>
        </authorList>
    </citation>
    <scope>NUCLEOTIDE SEQUENCE</scope>
    <source>
        <strain evidence="2">GVMAG-S-1101172-89</strain>
    </source>
</reference>
<evidence type="ECO:0000313" key="2">
    <source>
        <dbReference type="EMBL" id="QHU12637.1"/>
    </source>
</evidence>
<protein>
    <submittedName>
        <fullName evidence="2">Uncharacterized protein</fullName>
    </submittedName>
</protein>
<sequence>MDPKLFRLPTLPNYYVQSELAPVKARDVAIAQTQPAPNNRFQGYPASMEDARLITDYEPRCANNIPAGQQFPTKRFMQHSGEELITMSRRLSAKRMGADFMFDRTVVPPLAEIVSCSRSACRRNQKGESESGANPYGGAPIGTGRHEAVPELFGTYTIPYTTPFPPKIQYTTQYQGGRNSLRGATPLNVYPPPLVKAGLHPVV</sequence>
<feature type="region of interest" description="Disordered" evidence="1">
    <location>
        <begin position="123"/>
        <end position="144"/>
    </location>
</feature>